<dbReference type="OrthoDB" id="7199813at2"/>
<dbReference type="AlphaFoldDB" id="A0A7W9E896"/>
<keyword evidence="3" id="KW-1185">Reference proteome</keyword>
<dbReference type="RefSeq" id="WP_123288011.1">
    <property type="nucleotide sequence ID" value="NZ_JACIJB010000005.1"/>
</dbReference>
<evidence type="ECO:0008006" key="4">
    <source>
        <dbReference type="Google" id="ProtNLM"/>
    </source>
</evidence>
<keyword evidence="1" id="KW-0732">Signal</keyword>
<protein>
    <recommendedName>
        <fullName evidence="4">Secreted protein</fullName>
    </recommendedName>
</protein>
<feature type="signal peptide" evidence="1">
    <location>
        <begin position="1"/>
        <end position="21"/>
    </location>
</feature>
<accession>A0A7W9E896</accession>
<evidence type="ECO:0000313" key="3">
    <source>
        <dbReference type="Proteomes" id="UP000548978"/>
    </source>
</evidence>
<evidence type="ECO:0000256" key="1">
    <source>
        <dbReference type="SAM" id="SignalP"/>
    </source>
</evidence>
<organism evidence="2 3">
    <name type="scientific">Brevundimonas halotolerans</name>
    <dbReference type="NCBI Taxonomy" id="69670"/>
    <lineage>
        <taxon>Bacteria</taxon>
        <taxon>Pseudomonadati</taxon>
        <taxon>Pseudomonadota</taxon>
        <taxon>Alphaproteobacteria</taxon>
        <taxon>Caulobacterales</taxon>
        <taxon>Caulobacteraceae</taxon>
        <taxon>Brevundimonas</taxon>
    </lineage>
</organism>
<sequence>MLRRLAVALALTLVTAAPVYAQTAVDRAEADYLAATPLPVDARDAAREWRLWWQETDPAERPARETERIAELERATARDRQLAGHVTDFDSLATACPPLGPDACRVEAAGVMLMPADAKAGEPARSLYWQQLRTGGQWDMPLAAVVLYTPMADGRLEARSWVQTAIVHEPPVLIEGYDDLYVAIPGYHDGTGRMNADVLFRWVLDAEPPFTQIDVTSWKADLADQLPPGLAVWKGVGYRWPALMAETSLWQDNDANCCPTGGDAWVSLAIEGDRLVVEHLQVNDPLITAATTVPADILGWAGRRLGCDHWRGEDAYDAERGAQIEAAVAELKCDSLEADEAALVQHYADDEVSLALIERVRGTD</sequence>
<comment type="caution">
    <text evidence="2">The sequence shown here is derived from an EMBL/GenBank/DDBJ whole genome shotgun (WGS) entry which is preliminary data.</text>
</comment>
<feature type="chain" id="PRO_5030580702" description="Secreted protein" evidence="1">
    <location>
        <begin position="22"/>
        <end position="364"/>
    </location>
</feature>
<reference evidence="2 3" key="1">
    <citation type="submission" date="2020-08" db="EMBL/GenBank/DDBJ databases">
        <title>Genomic Encyclopedia of Type Strains, Phase IV (KMG-IV): sequencing the most valuable type-strain genomes for metagenomic binning, comparative biology and taxonomic classification.</title>
        <authorList>
            <person name="Goeker M."/>
        </authorList>
    </citation>
    <scope>NUCLEOTIDE SEQUENCE [LARGE SCALE GENOMIC DNA]</scope>
    <source>
        <strain evidence="2 3">DSM 24448</strain>
    </source>
</reference>
<dbReference type="Proteomes" id="UP000548978">
    <property type="component" value="Unassembled WGS sequence"/>
</dbReference>
<dbReference type="EMBL" id="JACIJB010000005">
    <property type="protein sequence ID" value="MBB5660759.1"/>
    <property type="molecule type" value="Genomic_DNA"/>
</dbReference>
<gene>
    <name evidence="2" type="ORF">FHS65_001510</name>
</gene>
<evidence type="ECO:0000313" key="2">
    <source>
        <dbReference type="EMBL" id="MBB5660759.1"/>
    </source>
</evidence>
<proteinExistence type="predicted"/>
<name>A0A7W9E896_9CAUL</name>